<dbReference type="PROSITE" id="PS51163">
    <property type="entry name" value="YRDC"/>
    <property type="match status" value="1"/>
</dbReference>
<comment type="caution">
    <text evidence="14">The sequence shown here is derived from an EMBL/GenBank/DDBJ whole genome shotgun (WGS) entry which is preliminary data.</text>
</comment>
<dbReference type="GO" id="GO:0051604">
    <property type="term" value="P:protein maturation"/>
    <property type="evidence" value="ECO:0007669"/>
    <property type="project" value="TreeGrafter"/>
</dbReference>
<keyword evidence="5" id="KW-0479">Metal-binding</keyword>
<evidence type="ECO:0000256" key="1">
    <source>
        <dbReference type="ARBA" id="ARBA00004711"/>
    </source>
</evidence>
<protein>
    <recommendedName>
        <fullName evidence="10">Carbamoyltransferase</fullName>
        <ecNumber evidence="10">6.2.-.-</ecNumber>
    </recommendedName>
</protein>
<dbReference type="GO" id="GO:0008270">
    <property type="term" value="F:zinc ion binding"/>
    <property type="evidence" value="ECO:0007669"/>
    <property type="project" value="UniProtKB-KW"/>
</dbReference>
<dbReference type="InterPro" id="IPR001792">
    <property type="entry name" value="Acylphosphatase-like_dom"/>
</dbReference>
<evidence type="ECO:0000256" key="9">
    <source>
        <dbReference type="ARBA" id="ARBA00048220"/>
    </source>
</evidence>
<dbReference type="Gene3D" id="3.30.110.120">
    <property type="match status" value="1"/>
</dbReference>
<evidence type="ECO:0000259" key="12">
    <source>
        <dbReference type="PROSITE" id="PS51160"/>
    </source>
</evidence>
<comment type="similarity">
    <text evidence="3 10">Belongs to the carbamoyltransferase HypF family.</text>
</comment>
<feature type="domain" description="YrdC-like" evidence="13">
    <location>
        <begin position="200"/>
        <end position="383"/>
    </location>
</feature>
<keyword evidence="7" id="KW-0862">Zinc</keyword>
<dbReference type="InterPro" id="IPR043129">
    <property type="entry name" value="ATPase_NBD"/>
</dbReference>
<organism evidence="14 15">
    <name type="scientific">Clostridium thermopalmarium DSM 5974</name>
    <dbReference type="NCBI Taxonomy" id="1121340"/>
    <lineage>
        <taxon>Bacteria</taxon>
        <taxon>Bacillati</taxon>
        <taxon>Bacillota</taxon>
        <taxon>Clostridia</taxon>
        <taxon>Eubacteriales</taxon>
        <taxon>Clostridiaceae</taxon>
        <taxon>Clostridium</taxon>
    </lineage>
</organism>
<evidence type="ECO:0000256" key="8">
    <source>
        <dbReference type="ARBA" id="ARBA00047645"/>
    </source>
</evidence>
<dbReference type="Pfam" id="PF07503">
    <property type="entry name" value="zf-HYPF"/>
    <property type="match status" value="2"/>
</dbReference>
<dbReference type="SUPFAM" id="SSF53067">
    <property type="entry name" value="Actin-like ATPase domain"/>
    <property type="match status" value="1"/>
</dbReference>
<dbReference type="PANTHER" id="PTHR42959:SF1">
    <property type="entry name" value="CARBAMOYLTRANSFERASE HYPF"/>
    <property type="match status" value="1"/>
</dbReference>
<dbReference type="GO" id="GO:0016743">
    <property type="term" value="F:carboxyl- or carbamoyltransferase activity"/>
    <property type="evidence" value="ECO:0007669"/>
    <property type="project" value="UniProtKB-UniRule"/>
</dbReference>
<dbReference type="RefSeq" id="WP_106023856.1">
    <property type="nucleotide sequence ID" value="NZ_PVXN01000004.1"/>
</dbReference>
<evidence type="ECO:0000256" key="2">
    <source>
        <dbReference type="ARBA" id="ARBA00005614"/>
    </source>
</evidence>
<dbReference type="InterPro" id="IPR006070">
    <property type="entry name" value="Sua5-like_dom"/>
</dbReference>
<evidence type="ECO:0000313" key="14">
    <source>
        <dbReference type="EMBL" id="PRR76718.1"/>
    </source>
</evidence>
<evidence type="ECO:0000256" key="10">
    <source>
        <dbReference type="PIRNR" id="PIRNR006256"/>
    </source>
</evidence>
<keyword evidence="11" id="KW-0378">Hydrolase</keyword>
<comment type="similarity">
    <text evidence="2">Belongs to the acylphosphatase family.</text>
</comment>
<dbReference type="Pfam" id="PF00708">
    <property type="entry name" value="Acylphosphatase"/>
    <property type="match status" value="1"/>
</dbReference>
<dbReference type="Proteomes" id="UP000239614">
    <property type="component" value="Unassembled WGS sequence"/>
</dbReference>
<dbReference type="GO" id="GO:0016874">
    <property type="term" value="F:ligase activity"/>
    <property type="evidence" value="ECO:0007669"/>
    <property type="project" value="UniProtKB-UniRule"/>
</dbReference>
<accession>A0A2T0AZY0</accession>
<keyword evidence="4" id="KW-0436">Ligase</keyword>
<keyword evidence="14" id="KW-0808">Transferase</keyword>
<dbReference type="PANTHER" id="PTHR42959">
    <property type="entry name" value="CARBAMOYLTRANSFERASE"/>
    <property type="match status" value="1"/>
</dbReference>
<dbReference type="NCBIfam" id="TIGR00143">
    <property type="entry name" value="hypF"/>
    <property type="match status" value="1"/>
</dbReference>
<dbReference type="UniPathway" id="UPA00335"/>
<comment type="catalytic activity">
    <reaction evidence="8 11">
        <text>an acyl phosphate + H2O = a carboxylate + phosphate + H(+)</text>
        <dbReference type="Rhea" id="RHEA:14965"/>
        <dbReference type="ChEBI" id="CHEBI:15377"/>
        <dbReference type="ChEBI" id="CHEBI:15378"/>
        <dbReference type="ChEBI" id="CHEBI:29067"/>
        <dbReference type="ChEBI" id="CHEBI:43474"/>
        <dbReference type="ChEBI" id="CHEBI:59918"/>
        <dbReference type="EC" id="3.6.1.7"/>
    </reaction>
</comment>
<feature type="active site" evidence="11">
    <location>
        <position position="25"/>
    </location>
</feature>
<dbReference type="GO" id="GO:0003998">
    <property type="term" value="F:acylphosphatase activity"/>
    <property type="evidence" value="ECO:0007669"/>
    <property type="project" value="UniProtKB-EC"/>
</dbReference>
<dbReference type="InterPro" id="IPR004421">
    <property type="entry name" value="Carbamoyltransferase_HypF"/>
</dbReference>
<feature type="domain" description="Acylphosphatase-like" evidence="12">
    <location>
        <begin position="10"/>
        <end position="96"/>
    </location>
</feature>
<keyword evidence="6" id="KW-0863">Zinc-finger</keyword>
<dbReference type="PIRSF" id="PIRSF006256">
    <property type="entry name" value="CMPcnvr_hdrg_mat"/>
    <property type="match status" value="1"/>
</dbReference>
<evidence type="ECO:0000256" key="7">
    <source>
        <dbReference type="ARBA" id="ARBA00022833"/>
    </source>
</evidence>
<evidence type="ECO:0000256" key="4">
    <source>
        <dbReference type="ARBA" id="ARBA00022598"/>
    </source>
</evidence>
<dbReference type="Pfam" id="PF22521">
    <property type="entry name" value="HypF_C_2"/>
    <property type="match status" value="1"/>
</dbReference>
<dbReference type="SUPFAM" id="SSF55821">
    <property type="entry name" value="YrdC/RibB"/>
    <property type="match status" value="1"/>
</dbReference>
<dbReference type="InterPro" id="IPR055128">
    <property type="entry name" value="HypF_C_2"/>
</dbReference>
<comment type="catalytic activity">
    <reaction evidence="9">
        <text>C-terminal L-cysteinyl-[HypE protein] + carbamoyl phosphate + ATP + H2O = C-terminal S-carboxamide-L-cysteinyl-[HypE protein] + AMP + phosphate + diphosphate + H(+)</text>
        <dbReference type="Rhea" id="RHEA:55636"/>
        <dbReference type="Rhea" id="RHEA-COMP:14247"/>
        <dbReference type="Rhea" id="RHEA-COMP:14392"/>
        <dbReference type="ChEBI" id="CHEBI:15377"/>
        <dbReference type="ChEBI" id="CHEBI:15378"/>
        <dbReference type="ChEBI" id="CHEBI:30616"/>
        <dbReference type="ChEBI" id="CHEBI:33019"/>
        <dbReference type="ChEBI" id="CHEBI:43474"/>
        <dbReference type="ChEBI" id="CHEBI:58228"/>
        <dbReference type="ChEBI" id="CHEBI:76913"/>
        <dbReference type="ChEBI" id="CHEBI:139126"/>
        <dbReference type="ChEBI" id="CHEBI:456215"/>
    </reaction>
</comment>
<dbReference type="InterPro" id="IPR011125">
    <property type="entry name" value="Znf_HypF"/>
</dbReference>
<dbReference type="InterPro" id="IPR017968">
    <property type="entry name" value="Acylphosphatase_CS"/>
</dbReference>
<evidence type="ECO:0000313" key="15">
    <source>
        <dbReference type="Proteomes" id="UP000239614"/>
    </source>
</evidence>
<dbReference type="Gene3D" id="3.30.420.360">
    <property type="match status" value="1"/>
</dbReference>
<dbReference type="InterPro" id="IPR036046">
    <property type="entry name" value="Acylphosphatase-like_dom_sf"/>
</dbReference>
<dbReference type="GO" id="GO:0003725">
    <property type="term" value="F:double-stranded RNA binding"/>
    <property type="evidence" value="ECO:0007669"/>
    <property type="project" value="InterPro"/>
</dbReference>
<dbReference type="PROSITE" id="PS00150">
    <property type="entry name" value="ACYLPHOSPHATASE_1"/>
    <property type="match status" value="1"/>
</dbReference>
<dbReference type="Pfam" id="PF01300">
    <property type="entry name" value="Sua5_yciO_yrdC"/>
    <property type="match status" value="1"/>
</dbReference>
<reference evidence="14 15" key="1">
    <citation type="submission" date="2018-03" db="EMBL/GenBank/DDBJ databases">
        <title>Genome sequence of Clostridium thermopalmarium DSM 5974.</title>
        <authorList>
            <person name="Poehlein A."/>
            <person name="Daniel R."/>
        </authorList>
    </citation>
    <scope>NUCLEOTIDE SEQUENCE [LARGE SCALE GENOMIC DNA]</scope>
    <source>
        <strain evidence="14 15">DSM 5974</strain>
    </source>
</reference>
<keyword evidence="15" id="KW-1185">Reference proteome</keyword>
<dbReference type="EC" id="6.2.-.-" evidence="10"/>
<evidence type="ECO:0000259" key="13">
    <source>
        <dbReference type="PROSITE" id="PS51163"/>
    </source>
</evidence>
<dbReference type="AlphaFoldDB" id="A0A2T0AZY0"/>
<gene>
    <name evidence="14" type="primary">hypF</name>
    <name evidence="14" type="ORF">CPAL_01090</name>
</gene>
<feature type="active site" evidence="11">
    <location>
        <position position="43"/>
    </location>
</feature>
<evidence type="ECO:0000256" key="3">
    <source>
        <dbReference type="ARBA" id="ARBA00008097"/>
    </source>
</evidence>
<dbReference type="OrthoDB" id="9808093at2"/>
<dbReference type="EMBL" id="PVXN01000004">
    <property type="protein sequence ID" value="PRR76718.1"/>
    <property type="molecule type" value="Genomic_DNA"/>
</dbReference>
<evidence type="ECO:0000256" key="5">
    <source>
        <dbReference type="ARBA" id="ARBA00022723"/>
    </source>
</evidence>
<evidence type="ECO:0000256" key="11">
    <source>
        <dbReference type="PROSITE-ProRule" id="PRU00520"/>
    </source>
</evidence>
<comment type="pathway">
    <text evidence="1">Protein modification; [NiFe] hydrogenase maturation.</text>
</comment>
<dbReference type="InterPro" id="IPR017945">
    <property type="entry name" value="DHBP_synth_RibB-like_a/b_dom"/>
</dbReference>
<dbReference type="Gene3D" id="3.90.870.50">
    <property type="match status" value="1"/>
</dbReference>
<sequence>MDNRENKLITKKIRVWGIVQGVGFRPFVYHMAQKNNIKGTVKNIGGVVEIVAQSHIKDFNNFLYDIKTNEDNKGEIVHIEIEDVKEDKFNGFNIIESDVNDEVSIIPPDISICQKCEEELLKVGDRRFKNPFISCAACGPRYTIIEKLPYDRDNTTMKDFEMCSSCKKEYTSPDSRRFHAQTISCNDCGPYLIFDNLTDENAFEKAVDIINSGGIIGVKGIGGYHFSCSPFMESTVENLRKLKGREEKPFAVMFPDINSIEKYCFVSNEEKDLLQSKARPIVLLYRKDESMAYSTNKGSIYCGAFLPYTPLHILLTKKCGPLIMTSANISGKSIIKDDSEILHIDSPYLQGVLYNKRKILRSVDDSVSKIIDKKPQLIRRSRGYVPYPIFLPKNKKLQIFAAGSDLKAAFCLYKNGSAVVSQYFGDLEEKTVLDRYKESVKDLSKLMKIQPNMAVCDLHPNYFSSKYAKTLRIPLVYVQHHHAHIASVMAEHNLKERVIGVAFDGTGYGTDGNIWGGEFLVCNGSDFQRKAHLSYTPILGGDDSMKDGRKTATCFLISSDLREYIKDDRSDIIEAAIKNNINTVLSSSMGRLFDAVSSILNIQHENHYEGQCAIELEKEAFLAKKKNVKIQRFQFSIKENSRIIEIDPKPVLEDICRLRENEDKGSLALGFHYAVADLILNVCQIIRDEEKVNTVALSGGVFQNTILLEEALKILREKGFNVYINRKVPPNDGCISLGQTFIGLMR</sequence>
<name>A0A2T0AZY0_9CLOT</name>
<dbReference type="InterPro" id="IPR051060">
    <property type="entry name" value="Carbamoyltrans_HypF-like"/>
</dbReference>
<dbReference type="PROSITE" id="PS51160">
    <property type="entry name" value="ACYLPHOSPHATASE_3"/>
    <property type="match status" value="1"/>
</dbReference>
<evidence type="ECO:0000256" key="6">
    <source>
        <dbReference type="ARBA" id="ARBA00022771"/>
    </source>
</evidence>
<proteinExistence type="inferred from homology"/>
<dbReference type="Pfam" id="PF17788">
    <property type="entry name" value="HypF_C"/>
    <property type="match status" value="1"/>
</dbReference>
<dbReference type="SUPFAM" id="SSF54975">
    <property type="entry name" value="Acylphosphatase/BLUF domain-like"/>
    <property type="match status" value="1"/>
</dbReference>
<dbReference type="Gene3D" id="3.30.420.40">
    <property type="match status" value="1"/>
</dbReference>
<dbReference type="InterPro" id="IPR041440">
    <property type="entry name" value="HypF_C"/>
</dbReference>